<accession>A0A840A1Z4</accession>
<sequence>MSEFDDEPTFDGGGYDVDDWARLKPFTGALATLEDVQARVAIFALGDTHGGRPIDMDLPQPIIWWEDEGEIAAVAVQAEAHETEDGEVMEVLGLVLPDGAGAVALLEDVDLVDDSDPVWRRLVTEAIGDETGEDDED</sequence>
<protein>
    <submittedName>
        <fullName evidence="1">Uncharacterized protein</fullName>
    </submittedName>
</protein>
<proteinExistence type="predicted"/>
<keyword evidence="2" id="KW-1185">Reference proteome</keyword>
<dbReference type="RefSeq" id="WP_183773603.1">
    <property type="nucleotide sequence ID" value="NZ_JACIDK010000003.1"/>
</dbReference>
<evidence type="ECO:0000313" key="1">
    <source>
        <dbReference type="EMBL" id="MBB3892009.1"/>
    </source>
</evidence>
<dbReference type="EMBL" id="JACIDK010000003">
    <property type="protein sequence ID" value="MBB3892009.1"/>
    <property type="molecule type" value="Genomic_DNA"/>
</dbReference>
<dbReference type="AlphaFoldDB" id="A0A840A1Z4"/>
<dbReference type="Proteomes" id="UP000530564">
    <property type="component" value="Unassembled WGS sequence"/>
</dbReference>
<name>A0A840A1Z4_9CAUL</name>
<organism evidence="1 2">
    <name type="scientific">Phenylobacterium haematophilum</name>
    <dbReference type="NCBI Taxonomy" id="98513"/>
    <lineage>
        <taxon>Bacteria</taxon>
        <taxon>Pseudomonadati</taxon>
        <taxon>Pseudomonadota</taxon>
        <taxon>Alphaproteobacteria</taxon>
        <taxon>Caulobacterales</taxon>
        <taxon>Caulobacteraceae</taxon>
        <taxon>Phenylobacterium</taxon>
    </lineage>
</organism>
<gene>
    <name evidence="1" type="ORF">GGQ61_002737</name>
</gene>
<reference evidence="1 2" key="1">
    <citation type="submission" date="2020-08" db="EMBL/GenBank/DDBJ databases">
        <title>Genomic Encyclopedia of Type Strains, Phase IV (KMG-IV): sequencing the most valuable type-strain genomes for metagenomic binning, comparative biology and taxonomic classification.</title>
        <authorList>
            <person name="Goeker M."/>
        </authorList>
    </citation>
    <scope>NUCLEOTIDE SEQUENCE [LARGE SCALE GENOMIC DNA]</scope>
    <source>
        <strain evidence="1 2">DSM 21793</strain>
    </source>
</reference>
<comment type="caution">
    <text evidence="1">The sequence shown here is derived from an EMBL/GenBank/DDBJ whole genome shotgun (WGS) entry which is preliminary data.</text>
</comment>
<evidence type="ECO:0000313" key="2">
    <source>
        <dbReference type="Proteomes" id="UP000530564"/>
    </source>
</evidence>